<evidence type="ECO:0000256" key="3">
    <source>
        <dbReference type="ARBA" id="ARBA00022729"/>
    </source>
</evidence>
<dbReference type="InterPro" id="IPR014756">
    <property type="entry name" value="Ig_E-set"/>
</dbReference>
<proteinExistence type="inferred from homology"/>
<dbReference type="AlphaFoldDB" id="A0A5Q0BME3"/>
<dbReference type="InterPro" id="IPR032694">
    <property type="entry name" value="CopC/D"/>
</dbReference>
<reference evidence="8 9" key="1">
    <citation type="submission" date="2019-09" db="EMBL/GenBank/DDBJ databases">
        <title>Ecophysiology of the spiral-shaped methanotroph Methylospira mobilis as revealed by the complete genome sequence.</title>
        <authorList>
            <person name="Oshkin I.Y."/>
            <person name="Dedysh S.N."/>
            <person name="Miroshnikov K."/>
            <person name="Danilova O.V."/>
            <person name="Hakobyan A."/>
            <person name="Liesack W."/>
        </authorList>
    </citation>
    <scope>NUCLEOTIDE SEQUENCE [LARGE SCALE GENOMIC DNA]</scope>
    <source>
        <strain evidence="8 9">Shm1</strain>
    </source>
</reference>
<keyword evidence="3 5" id="KW-0732">Signal</keyword>
<sequence>MRIFFVLIAALFCDGSWAGYAAAVPYLGDRGTLRHERLEGVLKESKSSPFALAGPDGGYPPVNLAHAILVESQPDKDAVISDAPDDVLLIFNDGVGQEYLALAVIDENGTRVDKHDAKLDFSDHSHLRASVSKLNPGRYTVRYRVLSADGHVVSGKYYFQVEPKPH</sequence>
<dbReference type="RefSeq" id="WP_153249377.1">
    <property type="nucleotide sequence ID" value="NZ_CP044205.1"/>
</dbReference>
<dbReference type="FunCoup" id="A0A5Q0BME3">
    <property type="interactions" value="2"/>
</dbReference>
<accession>A0A5Q0BME3</accession>
<organism evidence="8 9">
    <name type="scientific">Candidatus Methylospira mobilis</name>
    <dbReference type="NCBI Taxonomy" id="1808979"/>
    <lineage>
        <taxon>Bacteria</taxon>
        <taxon>Pseudomonadati</taxon>
        <taxon>Pseudomonadota</taxon>
        <taxon>Gammaproteobacteria</taxon>
        <taxon>Methylococcales</taxon>
        <taxon>Methylococcaceae</taxon>
        <taxon>Candidatus Methylospira</taxon>
    </lineage>
</organism>
<dbReference type="Pfam" id="PF04234">
    <property type="entry name" value="CopC"/>
    <property type="match status" value="1"/>
</dbReference>
<dbReference type="EMBL" id="CP044205">
    <property type="protein sequence ID" value="QFY43394.1"/>
    <property type="molecule type" value="Genomic_DNA"/>
</dbReference>
<keyword evidence="9" id="KW-1185">Reference proteome</keyword>
<dbReference type="GO" id="GO:0030313">
    <property type="term" value="C:cell envelope"/>
    <property type="evidence" value="ECO:0007669"/>
    <property type="project" value="UniProtKB-SubCell"/>
</dbReference>
<comment type="similarity">
    <text evidence="5">Belongs to the CopC family.</text>
</comment>
<keyword evidence="5" id="KW-0574">Periplasm</keyword>
<comment type="subcellular location">
    <subcellularLocation>
        <location evidence="1">Cell envelope</location>
    </subcellularLocation>
    <subcellularLocation>
        <location evidence="5">Periplasm</location>
    </subcellularLocation>
</comment>
<comment type="function">
    <text evidence="5">Involved in copper resistance.</text>
</comment>
<feature type="chain" id="PRO_5024910249" description="Copper resistance protein C" evidence="6">
    <location>
        <begin position="22"/>
        <end position="166"/>
    </location>
</feature>
<feature type="signal peptide" evidence="6">
    <location>
        <begin position="1"/>
        <end position="21"/>
    </location>
</feature>
<keyword evidence="2 5" id="KW-0479">Metal-binding</keyword>
<dbReference type="KEGG" id="mmob:F6R98_12860"/>
<dbReference type="SUPFAM" id="SSF81296">
    <property type="entry name" value="E set domains"/>
    <property type="match status" value="1"/>
</dbReference>
<evidence type="ECO:0000256" key="5">
    <source>
        <dbReference type="RuleBase" id="RU369037"/>
    </source>
</evidence>
<dbReference type="OrthoDB" id="5568545at2"/>
<evidence type="ECO:0000256" key="2">
    <source>
        <dbReference type="ARBA" id="ARBA00022723"/>
    </source>
</evidence>
<dbReference type="InParanoid" id="A0A5Q0BME3"/>
<dbReference type="Gene3D" id="2.60.40.1220">
    <property type="match status" value="1"/>
</dbReference>
<evidence type="ECO:0000313" key="9">
    <source>
        <dbReference type="Proteomes" id="UP000325755"/>
    </source>
</evidence>
<dbReference type="GO" id="GO:0046688">
    <property type="term" value="P:response to copper ion"/>
    <property type="evidence" value="ECO:0007669"/>
    <property type="project" value="UniProtKB-UniRule"/>
</dbReference>
<dbReference type="GO" id="GO:0006825">
    <property type="term" value="P:copper ion transport"/>
    <property type="evidence" value="ECO:0007669"/>
    <property type="project" value="InterPro"/>
</dbReference>
<evidence type="ECO:0000313" key="8">
    <source>
        <dbReference type="EMBL" id="QFY43394.1"/>
    </source>
</evidence>
<evidence type="ECO:0000259" key="7">
    <source>
        <dbReference type="Pfam" id="PF04234"/>
    </source>
</evidence>
<dbReference type="PANTHER" id="PTHR34820:SF4">
    <property type="entry name" value="INNER MEMBRANE PROTEIN YEBZ"/>
    <property type="match status" value="1"/>
</dbReference>
<dbReference type="InterPro" id="IPR014755">
    <property type="entry name" value="Cu-Rt/internalin_Ig-like"/>
</dbReference>
<dbReference type="GO" id="GO:0042597">
    <property type="term" value="C:periplasmic space"/>
    <property type="evidence" value="ECO:0007669"/>
    <property type="project" value="UniProtKB-SubCell"/>
</dbReference>
<evidence type="ECO:0000256" key="1">
    <source>
        <dbReference type="ARBA" id="ARBA00004196"/>
    </source>
</evidence>
<gene>
    <name evidence="8" type="ORF">F6R98_12860</name>
</gene>
<dbReference type="GO" id="GO:0005886">
    <property type="term" value="C:plasma membrane"/>
    <property type="evidence" value="ECO:0007669"/>
    <property type="project" value="TreeGrafter"/>
</dbReference>
<evidence type="ECO:0000256" key="4">
    <source>
        <dbReference type="ARBA" id="ARBA00023008"/>
    </source>
</evidence>
<dbReference type="Proteomes" id="UP000325755">
    <property type="component" value="Chromosome"/>
</dbReference>
<keyword evidence="4 5" id="KW-0186">Copper</keyword>
<dbReference type="InterPro" id="IPR007348">
    <property type="entry name" value="CopC_dom"/>
</dbReference>
<protein>
    <recommendedName>
        <fullName evidence="5">Copper resistance protein C</fullName>
    </recommendedName>
</protein>
<evidence type="ECO:0000256" key="6">
    <source>
        <dbReference type="SAM" id="SignalP"/>
    </source>
</evidence>
<name>A0A5Q0BME3_9GAMM</name>
<feature type="domain" description="CopC" evidence="7">
    <location>
        <begin position="66"/>
        <end position="161"/>
    </location>
</feature>
<dbReference type="GO" id="GO:0005507">
    <property type="term" value="F:copper ion binding"/>
    <property type="evidence" value="ECO:0007669"/>
    <property type="project" value="UniProtKB-UniRule"/>
</dbReference>
<dbReference type="PANTHER" id="PTHR34820">
    <property type="entry name" value="INNER MEMBRANE PROTEIN YEBZ"/>
    <property type="match status" value="1"/>
</dbReference>